<accession>A0A1J5P3K1</accession>
<evidence type="ECO:0000256" key="1">
    <source>
        <dbReference type="SAM" id="MobiDB-lite"/>
    </source>
</evidence>
<dbReference type="InterPro" id="IPR015424">
    <property type="entry name" value="PyrdxlP-dep_Trfase"/>
</dbReference>
<dbReference type="Gene3D" id="3.90.1150.10">
    <property type="entry name" value="Aspartate Aminotransferase, domain 1"/>
    <property type="match status" value="1"/>
</dbReference>
<gene>
    <name evidence="2" type="ORF">GALL_526980</name>
</gene>
<evidence type="ECO:0008006" key="3">
    <source>
        <dbReference type="Google" id="ProtNLM"/>
    </source>
</evidence>
<feature type="region of interest" description="Disordered" evidence="1">
    <location>
        <begin position="90"/>
        <end position="112"/>
    </location>
</feature>
<organism evidence="2">
    <name type="scientific">mine drainage metagenome</name>
    <dbReference type="NCBI Taxonomy" id="410659"/>
    <lineage>
        <taxon>unclassified sequences</taxon>
        <taxon>metagenomes</taxon>
        <taxon>ecological metagenomes</taxon>
    </lineage>
</organism>
<reference evidence="2" key="1">
    <citation type="submission" date="2016-10" db="EMBL/GenBank/DDBJ databases">
        <title>Sequence of Gallionella enrichment culture.</title>
        <authorList>
            <person name="Poehlein A."/>
            <person name="Muehling M."/>
            <person name="Daniel R."/>
        </authorList>
    </citation>
    <scope>NUCLEOTIDE SEQUENCE</scope>
</reference>
<sequence length="112" mass="12198">MFRQSAQTSLAETGVLLDPSVAEGMFLWGRLPGVTDVDSLIRKAFDADILLAKGQMFSPTGQFGEHLRFNVAHSCDPRLTAFLGKAIHPQDSGANVRPLRPMTSTVNQVSKQ</sequence>
<proteinExistence type="predicted"/>
<protein>
    <recommendedName>
        <fullName evidence="3">2-aminoadipate transaminase</fullName>
    </recommendedName>
</protein>
<feature type="compositionally biased region" description="Polar residues" evidence="1">
    <location>
        <begin position="102"/>
        <end position="112"/>
    </location>
</feature>
<dbReference type="InterPro" id="IPR015422">
    <property type="entry name" value="PyrdxlP-dep_Trfase_small"/>
</dbReference>
<dbReference type="SUPFAM" id="SSF53383">
    <property type="entry name" value="PLP-dependent transferases"/>
    <property type="match status" value="1"/>
</dbReference>
<comment type="caution">
    <text evidence="2">The sequence shown here is derived from an EMBL/GenBank/DDBJ whole genome shotgun (WGS) entry which is preliminary data.</text>
</comment>
<name>A0A1J5P3K1_9ZZZZ</name>
<dbReference type="AlphaFoldDB" id="A0A1J5P3K1"/>
<dbReference type="EMBL" id="MLJW01007096">
    <property type="protein sequence ID" value="OIQ65742.1"/>
    <property type="molecule type" value="Genomic_DNA"/>
</dbReference>
<evidence type="ECO:0000313" key="2">
    <source>
        <dbReference type="EMBL" id="OIQ65742.1"/>
    </source>
</evidence>